<dbReference type="EMBL" id="JBITYG010000002">
    <property type="protein sequence ID" value="MFI9100888.1"/>
    <property type="molecule type" value="Genomic_DNA"/>
</dbReference>
<dbReference type="InterPro" id="IPR013154">
    <property type="entry name" value="ADH-like_N"/>
</dbReference>
<dbReference type="Gene3D" id="3.90.180.10">
    <property type="entry name" value="Medium-chain alcohol dehydrogenases, catalytic domain"/>
    <property type="match status" value="1"/>
</dbReference>
<dbReference type="InterPro" id="IPR020843">
    <property type="entry name" value="ER"/>
</dbReference>
<dbReference type="RefSeq" id="WP_399646627.1">
    <property type="nucleotide sequence ID" value="NZ_JBITYG010000002.1"/>
</dbReference>
<evidence type="ECO:0000313" key="4">
    <source>
        <dbReference type="EMBL" id="MFI9100888.1"/>
    </source>
</evidence>
<proteinExistence type="predicted"/>
<name>A0ABW8C396_9ACTN</name>
<comment type="caution">
    <text evidence="4">The sequence shown here is derived from an EMBL/GenBank/DDBJ whole genome shotgun (WGS) entry which is preliminary data.</text>
</comment>
<dbReference type="SUPFAM" id="SSF51735">
    <property type="entry name" value="NAD(P)-binding Rossmann-fold domains"/>
    <property type="match status" value="1"/>
</dbReference>
<reference evidence="4 5" key="1">
    <citation type="submission" date="2024-10" db="EMBL/GenBank/DDBJ databases">
        <title>The Natural Products Discovery Center: Release of the First 8490 Sequenced Strains for Exploring Actinobacteria Biosynthetic Diversity.</title>
        <authorList>
            <person name="Kalkreuter E."/>
            <person name="Kautsar S.A."/>
            <person name="Yang D."/>
            <person name="Bader C.D."/>
            <person name="Teijaro C.N."/>
            <person name="Fluegel L."/>
            <person name="Davis C.M."/>
            <person name="Simpson J.R."/>
            <person name="Lauterbach L."/>
            <person name="Steele A.D."/>
            <person name="Gui C."/>
            <person name="Meng S."/>
            <person name="Li G."/>
            <person name="Viehrig K."/>
            <person name="Ye F."/>
            <person name="Su P."/>
            <person name="Kiefer A.F."/>
            <person name="Nichols A."/>
            <person name="Cepeda A.J."/>
            <person name="Yan W."/>
            <person name="Fan B."/>
            <person name="Jiang Y."/>
            <person name="Adhikari A."/>
            <person name="Zheng C.-J."/>
            <person name="Schuster L."/>
            <person name="Cowan T.M."/>
            <person name="Smanski M.J."/>
            <person name="Chevrette M.G."/>
            <person name="De Carvalho L.P.S."/>
            <person name="Shen B."/>
        </authorList>
    </citation>
    <scope>NUCLEOTIDE SEQUENCE [LARGE SCALE GENOMIC DNA]</scope>
    <source>
        <strain evidence="4 5">NPDC053399</strain>
    </source>
</reference>
<organism evidence="4 5">
    <name type="scientific">Streptomyces fildesensis</name>
    <dbReference type="NCBI Taxonomy" id="375757"/>
    <lineage>
        <taxon>Bacteria</taxon>
        <taxon>Bacillati</taxon>
        <taxon>Actinomycetota</taxon>
        <taxon>Actinomycetes</taxon>
        <taxon>Kitasatosporales</taxon>
        <taxon>Streptomycetaceae</taxon>
        <taxon>Streptomyces</taxon>
    </lineage>
</organism>
<accession>A0ABW8C396</accession>
<sequence>MRAVLMRRFGGPEVLEIAEVPEPQPRRGHLLVDVTRAGVNYADLHARGDTYLAPVALPYIPGNEIVGTTEDGRRVAALTQGGGYAEKALAHSLVSWHIPDDVTDDQAAALALQGNSAWHLLFTAARLTSGERVVIPAAAGGLGSLAVQLAQRAGAKVIALASSDEKRRTALSLGADAVVDSSTADGLTERILEAAGGPVQVALEMTGGATFHATLAAVAPRGRLVVYGYASGEHATAPTALLMEKSITVTGFWLPHLYTERNALPTSMNALFSAVGSGELRPLVGEVLPLAEAARAHESLAARTSTGKILLRPSS</sequence>
<keyword evidence="1" id="KW-0521">NADP</keyword>
<dbReference type="PANTHER" id="PTHR48106">
    <property type="entry name" value="QUINONE OXIDOREDUCTASE PIG3-RELATED"/>
    <property type="match status" value="1"/>
</dbReference>
<keyword evidence="2" id="KW-0560">Oxidoreductase</keyword>
<evidence type="ECO:0000256" key="1">
    <source>
        <dbReference type="ARBA" id="ARBA00022857"/>
    </source>
</evidence>
<dbReference type="CDD" id="cd08241">
    <property type="entry name" value="QOR1"/>
    <property type="match status" value="1"/>
</dbReference>
<dbReference type="Proteomes" id="UP001614394">
    <property type="component" value="Unassembled WGS sequence"/>
</dbReference>
<dbReference type="SMART" id="SM00829">
    <property type="entry name" value="PKS_ER"/>
    <property type="match status" value="1"/>
</dbReference>
<feature type="domain" description="Enoyl reductase (ER)" evidence="3">
    <location>
        <begin position="10"/>
        <end position="311"/>
    </location>
</feature>
<keyword evidence="5" id="KW-1185">Reference proteome</keyword>
<dbReference type="SUPFAM" id="SSF50129">
    <property type="entry name" value="GroES-like"/>
    <property type="match status" value="1"/>
</dbReference>
<evidence type="ECO:0000256" key="2">
    <source>
        <dbReference type="ARBA" id="ARBA00023002"/>
    </source>
</evidence>
<dbReference type="Gene3D" id="3.40.50.720">
    <property type="entry name" value="NAD(P)-binding Rossmann-like Domain"/>
    <property type="match status" value="1"/>
</dbReference>
<dbReference type="Pfam" id="PF08240">
    <property type="entry name" value="ADH_N"/>
    <property type="match status" value="1"/>
</dbReference>
<dbReference type="Pfam" id="PF00107">
    <property type="entry name" value="ADH_zinc_N"/>
    <property type="match status" value="1"/>
</dbReference>
<dbReference type="InterPro" id="IPR036291">
    <property type="entry name" value="NAD(P)-bd_dom_sf"/>
</dbReference>
<evidence type="ECO:0000259" key="3">
    <source>
        <dbReference type="SMART" id="SM00829"/>
    </source>
</evidence>
<dbReference type="InterPro" id="IPR013149">
    <property type="entry name" value="ADH-like_C"/>
</dbReference>
<dbReference type="InterPro" id="IPR011032">
    <property type="entry name" value="GroES-like_sf"/>
</dbReference>
<evidence type="ECO:0000313" key="5">
    <source>
        <dbReference type="Proteomes" id="UP001614394"/>
    </source>
</evidence>
<gene>
    <name evidence="4" type="ORF">ACIGXA_10195</name>
</gene>
<protein>
    <submittedName>
        <fullName evidence="4">Zinc-binding alcohol dehydrogenase family protein</fullName>
    </submittedName>
</protein>
<dbReference type="PANTHER" id="PTHR48106:SF13">
    <property type="entry name" value="QUINONE OXIDOREDUCTASE-RELATED"/>
    <property type="match status" value="1"/>
</dbReference>